<dbReference type="RefSeq" id="WP_227620028.1">
    <property type="nucleotide sequence ID" value="NZ_JAJEQL010000002.1"/>
</dbReference>
<evidence type="ECO:0000313" key="1">
    <source>
        <dbReference type="EMBL" id="MCC2198440.1"/>
    </source>
</evidence>
<protein>
    <submittedName>
        <fullName evidence="1">Uncharacterized protein</fullName>
    </submittedName>
</protein>
<evidence type="ECO:0000313" key="2">
    <source>
        <dbReference type="Proteomes" id="UP001430637"/>
    </source>
</evidence>
<accession>A0ABS8F5D6</accession>
<dbReference type="Proteomes" id="UP001430637">
    <property type="component" value="Unassembled WGS sequence"/>
</dbReference>
<organism evidence="1 2">
    <name type="scientific">Faecalibacterium butyricigenerans</name>
    <dbReference type="NCBI Taxonomy" id="1851427"/>
    <lineage>
        <taxon>Bacteria</taxon>
        <taxon>Bacillati</taxon>
        <taxon>Bacillota</taxon>
        <taxon>Clostridia</taxon>
        <taxon>Eubacteriales</taxon>
        <taxon>Oscillospiraceae</taxon>
        <taxon>Faecalibacterium</taxon>
    </lineage>
</organism>
<reference evidence="1" key="1">
    <citation type="submission" date="2021-10" db="EMBL/GenBank/DDBJ databases">
        <title>Anaerobic single-cell dispensing facilitates the cultivation of human gut bacteria.</title>
        <authorList>
            <person name="Afrizal A."/>
        </authorList>
    </citation>
    <scope>NUCLEOTIDE SEQUENCE</scope>
    <source>
        <strain evidence="1">CLA-AA-H233</strain>
    </source>
</reference>
<sequence>MSAASFFVQAAPVLYPFFGSAEIKRKRNAAKGLLFVDVFEKMLKFLETPAL</sequence>
<dbReference type="EMBL" id="JAJEQL010000002">
    <property type="protein sequence ID" value="MCC2198440.1"/>
    <property type="molecule type" value="Genomic_DNA"/>
</dbReference>
<keyword evidence="2" id="KW-1185">Reference proteome</keyword>
<gene>
    <name evidence="1" type="ORF">LKD23_01465</name>
</gene>
<proteinExistence type="predicted"/>
<name>A0ABS8F5D6_9FIRM</name>
<comment type="caution">
    <text evidence="1">The sequence shown here is derived from an EMBL/GenBank/DDBJ whole genome shotgun (WGS) entry which is preliminary data.</text>
</comment>